<reference evidence="10 11" key="1">
    <citation type="submission" date="2019-02" db="EMBL/GenBank/DDBJ databases">
        <title>Genomic Encyclopedia of Archaeal and Bacterial Type Strains, Phase II (KMG-II): from individual species to whole genera.</title>
        <authorList>
            <person name="Goeker M."/>
        </authorList>
    </citation>
    <scope>NUCLEOTIDE SEQUENCE [LARGE SCALE GENOMIC DNA]</scope>
    <source>
        <strain evidence="10 11">DSM 21411</strain>
    </source>
</reference>
<dbReference type="GO" id="GO:0020037">
    <property type="term" value="F:heme binding"/>
    <property type="evidence" value="ECO:0007669"/>
    <property type="project" value="InterPro"/>
</dbReference>
<keyword evidence="3 6" id="KW-0479">Metal-binding</keyword>
<dbReference type="InterPro" id="IPR009056">
    <property type="entry name" value="Cyt_c-like_dom"/>
</dbReference>
<dbReference type="InterPro" id="IPR000601">
    <property type="entry name" value="PKD_dom"/>
</dbReference>
<dbReference type="Pfam" id="PF18911">
    <property type="entry name" value="PKD_4"/>
    <property type="match status" value="1"/>
</dbReference>
<dbReference type="GO" id="GO:0009055">
    <property type="term" value="F:electron transfer activity"/>
    <property type="evidence" value="ECO:0007669"/>
    <property type="project" value="InterPro"/>
</dbReference>
<feature type="binding site" description="covalent" evidence="6">
    <location>
        <position position="688"/>
    </location>
    <ligand>
        <name>heme c</name>
        <dbReference type="ChEBI" id="CHEBI:61717"/>
    </ligand>
</feature>
<comment type="caution">
    <text evidence="10">The sequence shown here is derived from an EMBL/GenBank/DDBJ whole genome shotgun (WGS) entry which is preliminary data.</text>
</comment>
<feature type="compositionally biased region" description="Basic and acidic residues" evidence="7">
    <location>
        <begin position="184"/>
        <end position="195"/>
    </location>
</feature>
<dbReference type="Gene3D" id="1.10.760.10">
    <property type="entry name" value="Cytochrome c-like domain"/>
    <property type="match status" value="1"/>
</dbReference>
<protein>
    <submittedName>
        <fullName evidence="10">Cytochrome c</fullName>
    </submittedName>
</protein>
<dbReference type="Pfam" id="PF07995">
    <property type="entry name" value="GSDH"/>
    <property type="match status" value="1"/>
</dbReference>
<feature type="region of interest" description="Disordered" evidence="7">
    <location>
        <begin position="177"/>
        <end position="203"/>
    </location>
</feature>
<dbReference type="Gene3D" id="2.60.120.260">
    <property type="entry name" value="Galactose-binding domain-like"/>
    <property type="match status" value="1"/>
</dbReference>
<evidence type="ECO:0000256" key="1">
    <source>
        <dbReference type="ARBA" id="ARBA00022448"/>
    </source>
</evidence>
<dbReference type="OrthoDB" id="9816308at2"/>
<comment type="PTM">
    <text evidence="6">Binds 1 heme c group covalently per subunit.</text>
</comment>
<dbReference type="PANTHER" id="PTHR19328:SF75">
    <property type="entry name" value="ALDOSE SUGAR DEHYDROGENASE YLII"/>
    <property type="match status" value="1"/>
</dbReference>
<accession>A0A4Q7PCQ4</accession>
<feature type="binding site" description="covalent" evidence="6">
    <location>
        <position position="643"/>
    </location>
    <ligand>
        <name>heme c</name>
        <dbReference type="ChEBI" id="CHEBI:61717"/>
    </ligand>
</feature>
<evidence type="ECO:0000259" key="9">
    <source>
        <dbReference type="PROSITE" id="PS51007"/>
    </source>
</evidence>
<feature type="domain" description="Cytochrome c" evidence="9">
    <location>
        <begin position="625"/>
        <end position="710"/>
    </location>
</feature>
<dbReference type="Proteomes" id="UP000292209">
    <property type="component" value="Unassembled WGS sequence"/>
</dbReference>
<dbReference type="SUPFAM" id="SSF50952">
    <property type="entry name" value="Soluble quinoprotein glucose dehydrogenase"/>
    <property type="match status" value="1"/>
</dbReference>
<evidence type="ECO:0000256" key="5">
    <source>
        <dbReference type="ARBA" id="ARBA00023004"/>
    </source>
</evidence>
<dbReference type="PROSITE" id="PS50093">
    <property type="entry name" value="PKD"/>
    <property type="match status" value="1"/>
</dbReference>
<feature type="binding site" description="covalent" evidence="6">
    <location>
        <position position="639"/>
    </location>
    <ligand>
        <name>heme c</name>
        <dbReference type="ChEBI" id="CHEBI:61717"/>
    </ligand>
</feature>
<dbReference type="InterPro" id="IPR035986">
    <property type="entry name" value="PKD_dom_sf"/>
</dbReference>
<dbReference type="InterPro" id="IPR022409">
    <property type="entry name" value="PKD/Chitinase_dom"/>
</dbReference>
<evidence type="ECO:0000256" key="3">
    <source>
        <dbReference type="ARBA" id="ARBA00022723"/>
    </source>
</evidence>
<dbReference type="Pfam" id="PF00034">
    <property type="entry name" value="Cytochrom_C"/>
    <property type="match status" value="1"/>
</dbReference>
<name>A0A4Q7PCQ4_9BACT</name>
<evidence type="ECO:0000259" key="8">
    <source>
        <dbReference type="PROSITE" id="PS50093"/>
    </source>
</evidence>
<dbReference type="GO" id="GO:0005506">
    <property type="term" value="F:iron ion binding"/>
    <property type="evidence" value="ECO:0007669"/>
    <property type="project" value="InterPro"/>
</dbReference>
<dbReference type="SMART" id="SM00089">
    <property type="entry name" value="PKD"/>
    <property type="match status" value="1"/>
</dbReference>
<dbReference type="PANTHER" id="PTHR19328">
    <property type="entry name" value="HEDGEHOG-INTERACTING PROTEIN"/>
    <property type="match status" value="1"/>
</dbReference>
<keyword evidence="11" id="KW-1185">Reference proteome</keyword>
<evidence type="ECO:0000313" key="10">
    <source>
        <dbReference type="EMBL" id="RZS97995.1"/>
    </source>
</evidence>
<evidence type="ECO:0000256" key="4">
    <source>
        <dbReference type="ARBA" id="ARBA00022982"/>
    </source>
</evidence>
<dbReference type="PROSITE" id="PS51007">
    <property type="entry name" value="CYTC"/>
    <property type="match status" value="1"/>
</dbReference>
<dbReference type="InterPro" id="IPR011041">
    <property type="entry name" value="Quinoprot_gluc/sorb_DH_b-prop"/>
</dbReference>
<sequence>MRMKYIPIIALLIGLWACKKESEKFVFEKPEETRFTKVTLIERLDEPMEIEVLKDGRIIFIERKGKVRMFEPKTGLAKDIGFLRVYSEAEDGLLGLAKDPDFYNNNWIYLYYSPEREQSINRLSRFTLVDDILDLESEIIMLEIPHFRGCCHSGGSIEFDSKGNLYLSLGDDTTPFESDNYNPIDERAGRPENVDAQRSSSNSNDLRGAILRITPQKDGTYIIPEGNLFPVGTPNTRPEIYVMGNRNPFRISVDPKTGYLYWGEVGPDAQADSLRRGPRGYDEVNQAKSAGFFGWPYFIGDNKPYWYYDFEKQEAVFEYDPKAPVNNSPNNTGIKVLPPAQKAMIWYPYAESEDFPMVGSGGRNAMAGPVYYYDLFPNSEVKFPKYYDGKLFIYDWMRNWIFTVSFDKEGNYAGMEEFMPSTRFDKPMDMQFGPDGSLYILEYGTYWSAQNDDSGIYRIEFSAGNRKPVARANADKKQGSVPFKVSFSSEGSMDFDGDQLEFEWDFYGDGKTISREANPVFVYEHPGEFKALLTVKDAEGLKSQATISITVGNEPPVISFEWEGNRSFYWGKPSKAYRVKVEDKEDGSLGDGGILPEQVIVTLDFLKEGFDRIESSEGHQQTESTSQLIGQNLTVKSGCNACHGVDNASVGPSYKEIATRYETNTGASKILVQKVIQGGNGVWGERLMPSHAHLQEADIVQMVDYILSLSPNALIHQKNRLGIEGKFNLNQHDTQGIYLLTASYRDKGANGIAPILRREQLILRHPLVLAADADFFRGTAKANNQDSRLIKFTEDNSYIGFKKIDLSQVESLVLSIDPNRREGWFEVRLDNPEGVLIGKSEIISSKLRPENSKGRCVLP</sequence>
<dbReference type="InterPro" id="IPR013783">
    <property type="entry name" value="Ig-like_fold"/>
</dbReference>
<dbReference type="CDD" id="cd00146">
    <property type="entry name" value="PKD"/>
    <property type="match status" value="1"/>
</dbReference>
<evidence type="ECO:0000256" key="7">
    <source>
        <dbReference type="SAM" id="MobiDB-lite"/>
    </source>
</evidence>
<dbReference type="EMBL" id="SGXG01000001">
    <property type="protein sequence ID" value="RZS97995.1"/>
    <property type="molecule type" value="Genomic_DNA"/>
</dbReference>
<dbReference type="InterPro" id="IPR002324">
    <property type="entry name" value="Cyt_c_ID"/>
</dbReference>
<dbReference type="Gene3D" id="2.120.10.30">
    <property type="entry name" value="TolB, C-terminal domain"/>
    <property type="match status" value="1"/>
</dbReference>
<dbReference type="InterPro" id="IPR011042">
    <property type="entry name" value="6-blade_b-propeller_TolB-like"/>
</dbReference>
<gene>
    <name evidence="10" type="ORF">BC751_3624</name>
</gene>
<dbReference type="SUPFAM" id="SSF46626">
    <property type="entry name" value="Cytochrome c"/>
    <property type="match status" value="1"/>
</dbReference>
<evidence type="ECO:0000313" key="11">
    <source>
        <dbReference type="Proteomes" id="UP000292209"/>
    </source>
</evidence>
<evidence type="ECO:0000256" key="2">
    <source>
        <dbReference type="ARBA" id="ARBA00022617"/>
    </source>
</evidence>
<dbReference type="SUPFAM" id="SSF49299">
    <property type="entry name" value="PKD domain"/>
    <property type="match status" value="1"/>
</dbReference>
<feature type="domain" description="PKD" evidence="8">
    <location>
        <begin position="468"/>
        <end position="551"/>
    </location>
</feature>
<keyword evidence="5 6" id="KW-0408">Iron</keyword>
<evidence type="ECO:0000256" key="6">
    <source>
        <dbReference type="PIRSR" id="PIRSR602324-1"/>
    </source>
</evidence>
<keyword evidence="4" id="KW-0249">Electron transport</keyword>
<keyword evidence="1" id="KW-0813">Transport</keyword>
<keyword evidence="2 6" id="KW-0349">Heme</keyword>
<dbReference type="PRINTS" id="PR00606">
    <property type="entry name" value="CYTCHROMECID"/>
</dbReference>
<proteinExistence type="predicted"/>
<dbReference type="AlphaFoldDB" id="A0A4Q7PCQ4"/>
<dbReference type="InterPro" id="IPR012938">
    <property type="entry name" value="Glc/Sorbosone_DH"/>
</dbReference>
<organism evidence="10 11">
    <name type="scientific">Cecembia calidifontis</name>
    <dbReference type="NCBI Taxonomy" id="1187080"/>
    <lineage>
        <taxon>Bacteria</taxon>
        <taxon>Pseudomonadati</taxon>
        <taxon>Bacteroidota</taxon>
        <taxon>Cytophagia</taxon>
        <taxon>Cytophagales</taxon>
        <taxon>Cyclobacteriaceae</taxon>
        <taxon>Cecembia</taxon>
    </lineage>
</organism>
<dbReference type="InterPro" id="IPR036909">
    <property type="entry name" value="Cyt_c-like_dom_sf"/>
</dbReference>
<dbReference type="Gene3D" id="2.60.40.10">
    <property type="entry name" value="Immunoglobulins"/>
    <property type="match status" value="1"/>
</dbReference>